<name>A0ABV2CR60_9RHOO</name>
<proteinExistence type="predicted"/>
<organism evidence="2 3">
    <name type="scientific">Uliginosibacterium paludis</name>
    <dbReference type="NCBI Taxonomy" id="1615952"/>
    <lineage>
        <taxon>Bacteria</taxon>
        <taxon>Pseudomonadati</taxon>
        <taxon>Pseudomonadota</taxon>
        <taxon>Betaproteobacteria</taxon>
        <taxon>Rhodocyclales</taxon>
        <taxon>Zoogloeaceae</taxon>
        <taxon>Uliginosibacterium</taxon>
    </lineage>
</organism>
<evidence type="ECO:0000313" key="3">
    <source>
        <dbReference type="Proteomes" id="UP001548590"/>
    </source>
</evidence>
<evidence type="ECO:0000313" key="2">
    <source>
        <dbReference type="EMBL" id="MET1490394.1"/>
    </source>
</evidence>
<keyword evidence="3" id="KW-1185">Reference proteome</keyword>
<dbReference type="EMBL" id="JBEWLZ010000005">
    <property type="protein sequence ID" value="MET1490394.1"/>
    <property type="molecule type" value="Genomic_DNA"/>
</dbReference>
<sequence length="64" mass="6897">MLIEREMSDFSWSCAADESPSLPELARAGHAAASAMAAARLATREETAAPRRSIPLIPPNFSLR</sequence>
<evidence type="ECO:0000256" key="1">
    <source>
        <dbReference type="SAM" id="MobiDB-lite"/>
    </source>
</evidence>
<accession>A0ABV2CR60</accession>
<dbReference type="Proteomes" id="UP001548590">
    <property type="component" value="Unassembled WGS sequence"/>
</dbReference>
<reference evidence="2 3" key="1">
    <citation type="submission" date="2024-07" db="EMBL/GenBank/DDBJ databases">
        <title>Uliginosibacterium paludis KCTC:42655.</title>
        <authorList>
            <person name="Kim M.K."/>
        </authorList>
    </citation>
    <scope>NUCLEOTIDE SEQUENCE [LARGE SCALE GENOMIC DNA]</scope>
    <source>
        <strain evidence="2 3">KCTC 42655</strain>
    </source>
</reference>
<feature type="region of interest" description="Disordered" evidence="1">
    <location>
        <begin position="41"/>
        <end position="64"/>
    </location>
</feature>
<comment type="caution">
    <text evidence="2">The sequence shown here is derived from an EMBL/GenBank/DDBJ whole genome shotgun (WGS) entry which is preliminary data.</text>
</comment>
<protein>
    <submittedName>
        <fullName evidence="2">Uncharacterized protein</fullName>
    </submittedName>
</protein>
<gene>
    <name evidence="2" type="ORF">ABVT11_11215</name>
</gene>
<dbReference type="RefSeq" id="WP_345929081.1">
    <property type="nucleotide sequence ID" value="NZ_JBDIVF010000008.1"/>
</dbReference>